<evidence type="ECO:0000313" key="9">
    <source>
        <dbReference type="Proteomes" id="UP000772434"/>
    </source>
</evidence>
<feature type="compositionally biased region" description="Basic and acidic residues" evidence="7">
    <location>
        <begin position="114"/>
        <end position="126"/>
    </location>
</feature>
<gene>
    <name evidence="8" type="ORF">BDP27DRAFT_1440966</name>
</gene>
<feature type="region of interest" description="Disordered" evidence="7">
    <location>
        <begin position="69"/>
        <end position="164"/>
    </location>
</feature>
<feature type="compositionally biased region" description="Basic residues" evidence="7">
    <location>
        <begin position="84"/>
        <end position="95"/>
    </location>
</feature>
<comment type="caution">
    <text evidence="8">The sequence shown here is derived from an EMBL/GenBank/DDBJ whole genome shotgun (WGS) entry which is preliminary data.</text>
</comment>
<evidence type="ECO:0000256" key="7">
    <source>
        <dbReference type="SAM" id="MobiDB-lite"/>
    </source>
</evidence>
<proteinExistence type="inferred from homology"/>
<evidence type="ECO:0000256" key="1">
    <source>
        <dbReference type="ARBA" id="ARBA00004173"/>
    </source>
</evidence>
<evidence type="ECO:0000256" key="2">
    <source>
        <dbReference type="ARBA" id="ARBA00008970"/>
    </source>
</evidence>
<feature type="compositionally biased region" description="Basic and acidic residues" evidence="7">
    <location>
        <begin position="155"/>
        <end position="164"/>
    </location>
</feature>
<dbReference type="InterPro" id="IPR013219">
    <property type="entry name" value="Ribosomal_mS33"/>
</dbReference>
<organism evidence="8 9">
    <name type="scientific">Rhodocollybia butyracea</name>
    <dbReference type="NCBI Taxonomy" id="206335"/>
    <lineage>
        <taxon>Eukaryota</taxon>
        <taxon>Fungi</taxon>
        <taxon>Dikarya</taxon>
        <taxon>Basidiomycota</taxon>
        <taxon>Agaricomycotina</taxon>
        <taxon>Agaricomycetes</taxon>
        <taxon>Agaricomycetidae</taxon>
        <taxon>Agaricales</taxon>
        <taxon>Marasmiineae</taxon>
        <taxon>Omphalotaceae</taxon>
        <taxon>Rhodocollybia</taxon>
    </lineage>
</organism>
<dbReference type="AlphaFoldDB" id="A0A9P5QBQ8"/>
<dbReference type="OrthoDB" id="2257454at2759"/>
<dbReference type="GO" id="GO:0005739">
    <property type="term" value="C:mitochondrion"/>
    <property type="evidence" value="ECO:0007669"/>
    <property type="project" value="UniProtKB-SubCell"/>
</dbReference>
<name>A0A9P5QBQ8_9AGAR</name>
<feature type="compositionally biased region" description="Basic and acidic residues" evidence="7">
    <location>
        <begin position="74"/>
        <end position="83"/>
    </location>
</feature>
<evidence type="ECO:0000256" key="3">
    <source>
        <dbReference type="ARBA" id="ARBA00022980"/>
    </source>
</evidence>
<keyword evidence="9" id="KW-1185">Reference proteome</keyword>
<comment type="subcellular location">
    <subcellularLocation>
        <location evidence="1">Mitochondrion</location>
    </subcellularLocation>
</comment>
<evidence type="ECO:0000256" key="4">
    <source>
        <dbReference type="ARBA" id="ARBA00023128"/>
    </source>
</evidence>
<dbReference type="EMBL" id="JADNRY010000001">
    <property type="protein sequence ID" value="KAF9078532.1"/>
    <property type="molecule type" value="Genomic_DNA"/>
</dbReference>
<protein>
    <recommendedName>
        <fullName evidence="6">Small ribosomal subunit protein mS33</fullName>
    </recommendedName>
</protein>
<feature type="compositionally biased region" description="Polar residues" evidence="7">
    <location>
        <begin position="132"/>
        <end position="143"/>
    </location>
</feature>
<dbReference type="PANTHER" id="PTHR13362:SF2">
    <property type="entry name" value="SMALL RIBOSOMAL SUBUNIT PROTEIN MS33"/>
    <property type="match status" value="1"/>
</dbReference>
<reference evidence="8" key="1">
    <citation type="submission" date="2020-11" db="EMBL/GenBank/DDBJ databases">
        <authorList>
            <consortium name="DOE Joint Genome Institute"/>
            <person name="Ahrendt S."/>
            <person name="Riley R."/>
            <person name="Andreopoulos W."/>
            <person name="Labutti K."/>
            <person name="Pangilinan J."/>
            <person name="Ruiz-Duenas F.J."/>
            <person name="Barrasa J.M."/>
            <person name="Sanchez-Garcia M."/>
            <person name="Camarero S."/>
            <person name="Miyauchi S."/>
            <person name="Serrano A."/>
            <person name="Linde D."/>
            <person name="Babiker R."/>
            <person name="Drula E."/>
            <person name="Ayuso-Fernandez I."/>
            <person name="Pacheco R."/>
            <person name="Padilla G."/>
            <person name="Ferreira P."/>
            <person name="Barriuso J."/>
            <person name="Kellner H."/>
            <person name="Castanera R."/>
            <person name="Alfaro M."/>
            <person name="Ramirez L."/>
            <person name="Pisabarro A.G."/>
            <person name="Kuo A."/>
            <person name="Tritt A."/>
            <person name="Lipzen A."/>
            <person name="He G."/>
            <person name="Yan M."/>
            <person name="Ng V."/>
            <person name="Cullen D."/>
            <person name="Martin F."/>
            <person name="Rosso M.-N."/>
            <person name="Henrissat B."/>
            <person name="Hibbett D."/>
            <person name="Martinez A.T."/>
            <person name="Grigoriev I.V."/>
        </authorList>
    </citation>
    <scope>NUCLEOTIDE SEQUENCE</scope>
    <source>
        <strain evidence="8">AH 40177</strain>
    </source>
</reference>
<keyword evidence="5" id="KW-0687">Ribonucleoprotein</keyword>
<comment type="similarity">
    <text evidence="2">Belongs to the mitochondrion-specific ribosomal protein mS33 family.</text>
</comment>
<dbReference type="Pfam" id="PF08293">
    <property type="entry name" value="MRP-S33"/>
    <property type="match status" value="1"/>
</dbReference>
<dbReference type="PANTHER" id="PTHR13362">
    <property type="entry name" value="MITOCHONDRIAL RIBOSOMAL PROTEIN S33"/>
    <property type="match status" value="1"/>
</dbReference>
<evidence type="ECO:0000256" key="5">
    <source>
        <dbReference type="ARBA" id="ARBA00023274"/>
    </source>
</evidence>
<accession>A0A9P5QBQ8</accession>
<dbReference type="GO" id="GO:0005840">
    <property type="term" value="C:ribosome"/>
    <property type="evidence" value="ECO:0007669"/>
    <property type="project" value="UniProtKB-KW"/>
</dbReference>
<dbReference type="GO" id="GO:1990904">
    <property type="term" value="C:ribonucleoprotein complex"/>
    <property type="evidence" value="ECO:0007669"/>
    <property type="project" value="UniProtKB-KW"/>
</dbReference>
<keyword evidence="4" id="KW-0496">Mitochondrion</keyword>
<keyword evidence="3" id="KW-0689">Ribosomal protein</keyword>
<dbReference type="Proteomes" id="UP000772434">
    <property type="component" value="Unassembled WGS sequence"/>
</dbReference>
<evidence type="ECO:0000256" key="6">
    <source>
        <dbReference type="ARBA" id="ARBA00035132"/>
    </source>
</evidence>
<evidence type="ECO:0000313" key="8">
    <source>
        <dbReference type="EMBL" id="KAF9078532.1"/>
    </source>
</evidence>
<sequence>MADVAPSRLAALIRLRCNIFQTVYNPTGIRTGAKYLRARLRGPSMMSYYPPTLNIARVAKMYPELELADEDEEQRLQDIEDRKRRGKSAPKKAKTKGTNLDDVSPEILSKCKPNSHETLGENHRDTSILVVHSTSVESRIQPSRPTPIGAGSRPVSRDSDLFNA</sequence>